<dbReference type="OrthoDB" id="9798230at2"/>
<comment type="similarity">
    <text evidence="2">Belongs to the nitroreductase family.</text>
</comment>
<dbReference type="Pfam" id="PF00881">
    <property type="entry name" value="Nitroreductase"/>
    <property type="match status" value="1"/>
</dbReference>
<evidence type="ECO:0000259" key="6">
    <source>
        <dbReference type="Pfam" id="PF00881"/>
    </source>
</evidence>
<dbReference type="SUPFAM" id="SSF55469">
    <property type="entry name" value="FMN-dependent nitroreductase-like"/>
    <property type="match status" value="1"/>
</dbReference>
<dbReference type="Proteomes" id="UP000309561">
    <property type="component" value="Unassembled WGS sequence"/>
</dbReference>
<keyword evidence="3" id="KW-0285">Flavoprotein</keyword>
<dbReference type="PANTHER" id="PTHR43673">
    <property type="entry name" value="NAD(P)H NITROREDUCTASE YDGI-RELATED"/>
    <property type="match status" value="1"/>
</dbReference>
<dbReference type="PANTHER" id="PTHR43673:SF2">
    <property type="entry name" value="NITROREDUCTASE"/>
    <property type="match status" value="1"/>
</dbReference>
<dbReference type="EMBL" id="SZPX01000009">
    <property type="protein sequence ID" value="TKI68265.1"/>
    <property type="molecule type" value="Genomic_DNA"/>
</dbReference>
<evidence type="ECO:0000256" key="3">
    <source>
        <dbReference type="ARBA" id="ARBA00022630"/>
    </source>
</evidence>
<protein>
    <submittedName>
        <fullName evidence="7">Nitroreductase</fullName>
    </submittedName>
</protein>
<dbReference type="GO" id="GO:0016491">
    <property type="term" value="F:oxidoreductase activity"/>
    <property type="evidence" value="ECO:0007669"/>
    <property type="project" value="UniProtKB-KW"/>
</dbReference>
<dbReference type="InterPro" id="IPR000415">
    <property type="entry name" value="Nitroreductase-like"/>
</dbReference>
<reference evidence="7 8" key="1">
    <citation type="submission" date="2019-04" db="EMBL/GenBank/DDBJ databases">
        <title>Sulfurimonas crateris sp. nov. a facultative anaerobic sulfur-oxidizing chemolithautotrophic bacterium isolated from a terrestrial mud vulcano.</title>
        <authorList>
            <person name="Ratnikova N.M."/>
            <person name="Slobodkin A.I."/>
            <person name="Merkel A.Y."/>
            <person name="Novikov A."/>
            <person name="Bonch-Osmolovskaya E.A."/>
            <person name="Slobodkina G.B."/>
        </authorList>
    </citation>
    <scope>NUCLEOTIDE SEQUENCE [LARGE SCALE GENOMIC DNA]</scope>
    <source>
        <strain evidence="7 8">SN118</strain>
    </source>
</reference>
<dbReference type="Gene3D" id="3.40.109.10">
    <property type="entry name" value="NADH Oxidase"/>
    <property type="match status" value="1"/>
</dbReference>
<comment type="cofactor">
    <cofactor evidence="1">
        <name>FMN</name>
        <dbReference type="ChEBI" id="CHEBI:58210"/>
    </cofactor>
</comment>
<dbReference type="CDD" id="cd02136">
    <property type="entry name" value="PnbA_NfnB-like"/>
    <property type="match status" value="1"/>
</dbReference>
<evidence type="ECO:0000256" key="4">
    <source>
        <dbReference type="ARBA" id="ARBA00022643"/>
    </source>
</evidence>
<evidence type="ECO:0000256" key="5">
    <source>
        <dbReference type="ARBA" id="ARBA00023002"/>
    </source>
</evidence>
<accession>A0A4U2Z3I1</accession>
<keyword evidence="4" id="KW-0288">FMN</keyword>
<keyword evidence="5" id="KW-0560">Oxidoreductase</keyword>
<gene>
    <name evidence="7" type="ORF">FCU45_11200</name>
</gene>
<keyword evidence="8" id="KW-1185">Reference proteome</keyword>
<evidence type="ECO:0000313" key="8">
    <source>
        <dbReference type="Proteomes" id="UP000309561"/>
    </source>
</evidence>
<evidence type="ECO:0000256" key="1">
    <source>
        <dbReference type="ARBA" id="ARBA00001917"/>
    </source>
</evidence>
<organism evidence="7 8">
    <name type="scientific">Sulfurimonas crateris</name>
    <dbReference type="NCBI Taxonomy" id="2574727"/>
    <lineage>
        <taxon>Bacteria</taxon>
        <taxon>Pseudomonadati</taxon>
        <taxon>Campylobacterota</taxon>
        <taxon>Epsilonproteobacteria</taxon>
        <taxon>Campylobacterales</taxon>
        <taxon>Sulfurimonadaceae</taxon>
        <taxon>Sulfurimonas</taxon>
    </lineage>
</organism>
<proteinExistence type="inferred from homology"/>
<sequence length="225" mass="25475">MPTIVDAIVKRSSKRAFLPKPVPRDIQEKILKTAAMTPSGANMQPWITYAISDEDVLKNIGDAIIEKMNSGVEHDQFIQYYPLNWKAPYKKRRIETGVGLYTLMGVDRKDVEKRTKMWHDNFRWFGARTVFFVFTDKSMIDGAQGALIDCGAYMQTIMLAAQEFGIDSCPQGSTTEFGRVVADVLKLSENLALLYSVVLGYEDKDAKINTYKPSRADIEENVIFI</sequence>
<evidence type="ECO:0000256" key="2">
    <source>
        <dbReference type="ARBA" id="ARBA00007118"/>
    </source>
</evidence>
<evidence type="ECO:0000313" key="7">
    <source>
        <dbReference type="EMBL" id="TKI68265.1"/>
    </source>
</evidence>
<dbReference type="AlphaFoldDB" id="A0A4U2Z3I1"/>
<dbReference type="RefSeq" id="WP_137015331.1">
    <property type="nucleotide sequence ID" value="NZ_SZPX01000009.1"/>
</dbReference>
<comment type="caution">
    <text evidence="7">The sequence shown here is derived from an EMBL/GenBank/DDBJ whole genome shotgun (WGS) entry which is preliminary data.</text>
</comment>
<feature type="domain" description="Nitroreductase" evidence="6">
    <location>
        <begin position="8"/>
        <end position="201"/>
    </location>
</feature>
<name>A0A4U2Z3I1_9BACT</name>
<dbReference type="InterPro" id="IPR029479">
    <property type="entry name" value="Nitroreductase"/>
</dbReference>